<protein>
    <recommendedName>
        <fullName evidence="7">DGCR14-like protein</fullName>
    </recommendedName>
</protein>
<dbReference type="PANTHER" id="PTHR12940">
    <property type="entry name" value="ES-2 PROTEIN - RELATED"/>
    <property type="match status" value="1"/>
</dbReference>
<dbReference type="OrthoDB" id="19679at2759"/>
<dbReference type="AlphaFoldDB" id="S8CNV4"/>
<evidence type="ECO:0000256" key="2">
    <source>
        <dbReference type="ARBA" id="ARBA00009072"/>
    </source>
</evidence>
<feature type="non-terminal residue" evidence="5">
    <location>
        <position position="502"/>
    </location>
</feature>
<feature type="compositionally biased region" description="Polar residues" evidence="4">
    <location>
        <begin position="476"/>
        <end position="490"/>
    </location>
</feature>
<reference evidence="5 6" key="1">
    <citation type="journal article" date="2013" name="BMC Genomics">
        <title>The miniature genome of a carnivorous plant Genlisea aurea contains a low number of genes and short non-coding sequences.</title>
        <authorList>
            <person name="Leushkin E.V."/>
            <person name="Sutormin R.A."/>
            <person name="Nabieva E.R."/>
            <person name="Penin A.A."/>
            <person name="Kondrashov A.S."/>
            <person name="Logacheva M.D."/>
        </authorList>
    </citation>
    <scope>NUCLEOTIDE SEQUENCE [LARGE SCALE GENOMIC DNA]</scope>
</reference>
<dbReference type="Pfam" id="PF09751">
    <property type="entry name" value="Es2"/>
    <property type="match status" value="1"/>
</dbReference>
<dbReference type="Proteomes" id="UP000015453">
    <property type="component" value="Unassembled WGS sequence"/>
</dbReference>
<dbReference type="EMBL" id="AUSU01002639">
    <property type="protein sequence ID" value="EPS68380.1"/>
    <property type="molecule type" value="Genomic_DNA"/>
</dbReference>
<evidence type="ECO:0000313" key="5">
    <source>
        <dbReference type="EMBL" id="EPS68380.1"/>
    </source>
</evidence>
<comment type="similarity">
    <text evidence="2">Belongs to the ESS2 family.</text>
</comment>
<keyword evidence="3" id="KW-0539">Nucleus</keyword>
<evidence type="ECO:0000313" key="6">
    <source>
        <dbReference type="Proteomes" id="UP000015453"/>
    </source>
</evidence>
<proteinExistence type="inferred from homology"/>
<keyword evidence="6" id="KW-1185">Reference proteome</keyword>
<accession>S8CNV4</accession>
<comment type="caution">
    <text evidence="5">The sequence shown here is derived from an EMBL/GenBank/DDBJ whole genome shotgun (WGS) entry which is preliminary data.</text>
</comment>
<name>S8CNV4_9LAMI</name>
<dbReference type="GO" id="GO:0071013">
    <property type="term" value="C:catalytic step 2 spliceosome"/>
    <property type="evidence" value="ECO:0007669"/>
    <property type="project" value="TreeGrafter"/>
</dbReference>
<evidence type="ECO:0000256" key="3">
    <source>
        <dbReference type="ARBA" id="ARBA00023242"/>
    </source>
</evidence>
<evidence type="ECO:0000256" key="4">
    <source>
        <dbReference type="SAM" id="MobiDB-lite"/>
    </source>
</evidence>
<evidence type="ECO:0008006" key="7">
    <source>
        <dbReference type="Google" id="ProtNLM"/>
    </source>
</evidence>
<feature type="region of interest" description="Disordered" evidence="4">
    <location>
        <begin position="1"/>
        <end position="25"/>
    </location>
</feature>
<sequence>MLLSPGHSPRRLPTPSPAPSRCINENPTSIPVLEFDLTAAKRSRKAIVLDEESYVASIEKIIERDFFPDIPKLRDRLDWLQAVASRDPVLIRDAQLKIIERRHLRKCGAESGGTSIREASVTPGMSFLRNTSVTPSFSEHREKIVMDEHIECCSGDGLKDQFDVSMPLDEFLRKYTSEDNESFSRIMGKVNKRRREKYGHLLDCGEPNAGNNLICNGNEREKCATDGYGTSDQPVSTLDGWKYTPKNLLMYYPADRGEFPLTEEERALRLKGSMKEISRTNTRFHGKIPKAGAHKDDDCAAILYTPVVGATPIPTSRRDCDKGRKYDLEDFRKTPNVYYIESDKKANDGYSFVKTPSPAPGIDESPFITWGEIEGTPLRLEKEETPIDIGGSGDGPQFRIPLPPSRDVKAHSLSREAAMKLRERTMMFRKPPLPSPVRGSGSPVTPVFSRAARKFMRKAIAKSSLSIVRSLRESYCSASPGSITPKNGRSMSRLGRDSSQGS</sequence>
<feature type="region of interest" description="Disordered" evidence="4">
    <location>
        <begin position="474"/>
        <end position="502"/>
    </location>
</feature>
<comment type="subcellular location">
    <subcellularLocation>
        <location evidence="1">Nucleus</location>
    </subcellularLocation>
</comment>
<organism evidence="5 6">
    <name type="scientific">Genlisea aurea</name>
    <dbReference type="NCBI Taxonomy" id="192259"/>
    <lineage>
        <taxon>Eukaryota</taxon>
        <taxon>Viridiplantae</taxon>
        <taxon>Streptophyta</taxon>
        <taxon>Embryophyta</taxon>
        <taxon>Tracheophyta</taxon>
        <taxon>Spermatophyta</taxon>
        <taxon>Magnoliopsida</taxon>
        <taxon>eudicotyledons</taxon>
        <taxon>Gunneridae</taxon>
        <taxon>Pentapetalae</taxon>
        <taxon>asterids</taxon>
        <taxon>lamiids</taxon>
        <taxon>Lamiales</taxon>
        <taxon>Lentibulariaceae</taxon>
        <taxon>Genlisea</taxon>
    </lineage>
</organism>
<evidence type="ECO:0000256" key="1">
    <source>
        <dbReference type="ARBA" id="ARBA00004123"/>
    </source>
</evidence>
<dbReference type="InterPro" id="IPR019148">
    <property type="entry name" value="Nuclear_protein_DGCR14_ESS-2"/>
</dbReference>
<dbReference type="PANTHER" id="PTHR12940:SF0">
    <property type="entry name" value="SPLICING FACTOR ESS-2 HOMOLOG"/>
    <property type="match status" value="1"/>
</dbReference>
<gene>
    <name evidence="5" type="ORF">M569_06385</name>
</gene>